<accession>A0ABW0V941</accession>
<sequence length="128" mass="14097">MGTWGSGNFESDTALDHLSIAVDRLVTEVAEAIAGDPVDLEPDEYWGVAVPCNLELLHVLVQAGYGAESLPEAGVVKEWQRTFMAVWERTVDGLGPSPSFKEERRSVLNRTFDQLADAITRHLTADRN</sequence>
<evidence type="ECO:0000313" key="1">
    <source>
        <dbReference type="EMBL" id="MFC5642111.1"/>
    </source>
</evidence>
<gene>
    <name evidence="1" type="ORF">ACFPZF_12210</name>
</gene>
<dbReference type="Proteomes" id="UP001596066">
    <property type="component" value="Unassembled WGS sequence"/>
</dbReference>
<dbReference type="RefSeq" id="WP_346143889.1">
    <property type="nucleotide sequence ID" value="NZ_BAAAUA010000014.1"/>
</dbReference>
<proteinExistence type="predicted"/>
<reference evidence="2" key="1">
    <citation type="journal article" date="2019" name="Int. J. Syst. Evol. Microbiol.">
        <title>The Global Catalogue of Microorganisms (GCM) 10K type strain sequencing project: providing services to taxonomists for standard genome sequencing and annotation.</title>
        <authorList>
            <consortium name="The Broad Institute Genomics Platform"/>
            <consortium name="The Broad Institute Genome Sequencing Center for Infectious Disease"/>
            <person name="Wu L."/>
            <person name="Ma J."/>
        </authorList>
    </citation>
    <scope>NUCLEOTIDE SEQUENCE [LARGE SCALE GENOMIC DNA]</scope>
    <source>
        <strain evidence="2">CGMCC 4.1622</strain>
    </source>
</reference>
<protein>
    <submittedName>
        <fullName evidence="1">DUF4259 domain-containing protein</fullName>
    </submittedName>
</protein>
<evidence type="ECO:0000313" key="2">
    <source>
        <dbReference type="Proteomes" id="UP001596066"/>
    </source>
</evidence>
<keyword evidence="2" id="KW-1185">Reference proteome</keyword>
<organism evidence="1 2">
    <name type="scientific">Kitasatospora cinereorecta</name>
    <dbReference type="NCBI Taxonomy" id="285560"/>
    <lineage>
        <taxon>Bacteria</taxon>
        <taxon>Bacillati</taxon>
        <taxon>Actinomycetota</taxon>
        <taxon>Actinomycetes</taxon>
        <taxon>Kitasatosporales</taxon>
        <taxon>Streptomycetaceae</taxon>
        <taxon>Kitasatospora</taxon>
    </lineage>
</organism>
<name>A0ABW0V941_9ACTN</name>
<dbReference type="EMBL" id="JBHSOC010000018">
    <property type="protein sequence ID" value="MFC5642111.1"/>
    <property type="molecule type" value="Genomic_DNA"/>
</dbReference>
<comment type="caution">
    <text evidence="1">The sequence shown here is derived from an EMBL/GenBank/DDBJ whole genome shotgun (WGS) entry which is preliminary data.</text>
</comment>